<accession>A0A395HZ58</accession>
<dbReference type="Pfam" id="PF13561">
    <property type="entry name" value="adh_short_C2"/>
    <property type="match status" value="1"/>
</dbReference>
<keyword evidence="3" id="KW-0560">Oxidoreductase</keyword>
<dbReference type="VEuPathDB" id="FungiDB:BO97DRAFT_424150"/>
<name>A0A395HZ58_ASPHC</name>
<organism evidence="4 5">
    <name type="scientific">Aspergillus homomorphus (strain CBS 101889)</name>
    <dbReference type="NCBI Taxonomy" id="1450537"/>
    <lineage>
        <taxon>Eukaryota</taxon>
        <taxon>Fungi</taxon>
        <taxon>Dikarya</taxon>
        <taxon>Ascomycota</taxon>
        <taxon>Pezizomycotina</taxon>
        <taxon>Eurotiomycetes</taxon>
        <taxon>Eurotiomycetidae</taxon>
        <taxon>Eurotiales</taxon>
        <taxon>Aspergillaceae</taxon>
        <taxon>Aspergillus</taxon>
        <taxon>Aspergillus subgen. Circumdati</taxon>
    </lineage>
</organism>
<evidence type="ECO:0000313" key="5">
    <source>
        <dbReference type="Proteomes" id="UP000248961"/>
    </source>
</evidence>
<dbReference type="InterPro" id="IPR002347">
    <property type="entry name" value="SDR_fam"/>
</dbReference>
<dbReference type="GO" id="GO:0016491">
    <property type="term" value="F:oxidoreductase activity"/>
    <property type="evidence" value="ECO:0007669"/>
    <property type="project" value="UniProtKB-KW"/>
</dbReference>
<comment type="similarity">
    <text evidence="1">Belongs to the short-chain dehydrogenases/reductases (SDR) family.</text>
</comment>
<sequence length="92" mass="10062">MSSILGTVTDLESGEGFCSSFNITRQLALEYVPHRIHVNALCPGYTQTAIFKEGMAHMNTLEVMQRRHPFNGPGVPDAIARMAVVLVSEDAN</sequence>
<evidence type="ECO:0000256" key="1">
    <source>
        <dbReference type="ARBA" id="ARBA00006484"/>
    </source>
</evidence>
<evidence type="ECO:0000256" key="2">
    <source>
        <dbReference type="ARBA" id="ARBA00022857"/>
    </source>
</evidence>
<dbReference type="OrthoDB" id="47007at2759"/>
<dbReference type="AlphaFoldDB" id="A0A395HZ58"/>
<evidence type="ECO:0000313" key="4">
    <source>
        <dbReference type="EMBL" id="RAL12977.1"/>
    </source>
</evidence>
<dbReference type="RefSeq" id="XP_025552131.1">
    <property type="nucleotide sequence ID" value="XM_025696942.1"/>
</dbReference>
<dbReference type="SUPFAM" id="SSF51735">
    <property type="entry name" value="NAD(P)-binding Rossmann-fold domains"/>
    <property type="match status" value="1"/>
</dbReference>
<gene>
    <name evidence="4" type="ORF">BO97DRAFT_424150</name>
</gene>
<dbReference type="PANTHER" id="PTHR43477">
    <property type="entry name" value="DIHYDROANTICAPSIN 7-DEHYDROGENASE"/>
    <property type="match status" value="1"/>
</dbReference>
<keyword evidence="5" id="KW-1185">Reference proteome</keyword>
<evidence type="ECO:0008006" key="6">
    <source>
        <dbReference type="Google" id="ProtNLM"/>
    </source>
</evidence>
<protein>
    <recommendedName>
        <fullName evidence="6">NAD(P)-binding protein</fullName>
    </recommendedName>
</protein>
<dbReference type="EMBL" id="KZ824281">
    <property type="protein sequence ID" value="RAL12977.1"/>
    <property type="molecule type" value="Genomic_DNA"/>
</dbReference>
<reference evidence="4 5" key="1">
    <citation type="submission" date="2018-02" db="EMBL/GenBank/DDBJ databases">
        <title>The genomes of Aspergillus section Nigri reveals drivers in fungal speciation.</title>
        <authorList>
            <consortium name="DOE Joint Genome Institute"/>
            <person name="Vesth T.C."/>
            <person name="Nybo J."/>
            <person name="Theobald S."/>
            <person name="Brandl J."/>
            <person name="Frisvad J.C."/>
            <person name="Nielsen K.F."/>
            <person name="Lyhne E.K."/>
            <person name="Kogle M.E."/>
            <person name="Kuo A."/>
            <person name="Riley R."/>
            <person name="Clum A."/>
            <person name="Nolan M."/>
            <person name="Lipzen A."/>
            <person name="Salamov A."/>
            <person name="Henrissat B."/>
            <person name="Wiebenga A."/>
            <person name="De vries R.P."/>
            <person name="Grigoriev I.V."/>
            <person name="Mortensen U.H."/>
            <person name="Andersen M.R."/>
            <person name="Baker S.E."/>
        </authorList>
    </citation>
    <scope>NUCLEOTIDE SEQUENCE [LARGE SCALE GENOMIC DNA]</scope>
    <source>
        <strain evidence="4 5">CBS 101889</strain>
    </source>
</reference>
<dbReference type="GeneID" id="37201231"/>
<proteinExistence type="inferred from homology"/>
<dbReference type="STRING" id="1450537.A0A395HZ58"/>
<dbReference type="InterPro" id="IPR036291">
    <property type="entry name" value="NAD(P)-bd_dom_sf"/>
</dbReference>
<evidence type="ECO:0000256" key="3">
    <source>
        <dbReference type="ARBA" id="ARBA00023002"/>
    </source>
</evidence>
<dbReference type="Gene3D" id="3.40.50.720">
    <property type="entry name" value="NAD(P)-binding Rossmann-like Domain"/>
    <property type="match status" value="1"/>
</dbReference>
<dbReference type="PANTHER" id="PTHR43477:SF1">
    <property type="entry name" value="DIHYDROANTICAPSIN 7-DEHYDROGENASE"/>
    <property type="match status" value="1"/>
</dbReference>
<keyword evidence="2" id="KW-0521">NADP</keyword>
<dbReference type="Proteomes" id="UP000248961">
    <property type="component" value="Unassembled WGS sequence"/>
</dbReference>
<dbReference type="InterPro" id="IPR051122">
    <property type="entry name" value="SDR_DHRS6-like"/>
</dbReference>